<feature type="transmembrane region" description="Helical" evidence="6">
    <location>
        <begin position="89"/>
        <end position="109"/>
    </location>
</feature>
<feature type="transmembrane region" description="Helical" evidence="6">
    <location>
        <begin position="329"/>
        <end position="349"/>
    </location>
</feature>
<evidence type="ECO:0000256" key="1">
    <source>
        <dbReference type="ARBA" id="ARBA00004651"/>
    </source>
</evidence>
<proteinExistence type="predicted"/>
<dbReference type="STRING" id="1459.AF332_06695"/>
<gene>
    <name evidence="7" type="ORF">AF332_06695</name>
</gene>
<keyword evidence="2" id="KW-1003">Cell membrane</keyword>
<name>A0A0M0G9H1_SPOGL</name>
<evidence type="ECO:0000256" key="4">
    <source>
        <dbReference type="ARBA" id="ARBA00022989"/>
    </source>
</evidence>
<feature type="transmembrane region" description="Helical" evidence="6">
    <location>
        <begin position="12"/>
        <end position="35"/>
    </location>
</feature>
<feature type="transmembrane region" description="Helical" evidence="6">
    <location>
        <begin position="290"/>
        <end position="309"/>
    </location>
</feature>
<dbReference type="InterPro" id="IPR050833">
    <property type="entry name" value="Poly_Biosynth_Transport"/>
</dbReference>
<keyword evidence="3 6" id="KW-0812">Transmembrane</keyword>
<dbReference type="PATRIC" id="fig|1459.3.peg.1425"/>
<comment type="subcellular location">
    <subcellularLocation>
        <location evidence="1">Cell membrane</location>
        <topology evidence="1">Multi-pass membrane protein</topology>
    </subcellularLocation>
</comment>
<feature type="transmembrane region" description="Helical" evidence="6">
    <location>
        <begin position="115"/>
        <end position="136"/>
    </location>
</feature>
<feature type="transmembrane region" description="Helical" evidence="6">
    <location>
        <begin position="384"/>
        <end position="405"/>
    </location>
</feature>
<evidence type="ECO:0000256" key="5">
    <source>
        <dbReference type="ARBA" id="ARBA00023136"/>
    </source>
</evidence>
<dbReference type="Pfam" id="PF01943">
    <property type="entry name" value="Polysacc_synt"/>
    <property type="match status" value="1"/>
</dbReference>
<evidence type="ECO:0000256" key="3">
    <source>
        <dbReference type="ARBA" id="ARBA00022692"/>
    </source>
</evidence>
<sequence>MKKLKKHTIGKNIFHLFYSTALSSALNAAALILLANYLQSYYYGMFSVALAFAMIMGYLTDAGLNSIVLREGSKKGADLSILMSSYLKVRIILLIAVFICGFGVIHLSHTGNRELILTSYFLIIPMVLGLTLQSIGTTFFQMAERMNYCGLIRIISSACLVIALSAGIIFSLNHWIICTLYGMSYLASGVFGVYKVSRNVQIRIKSKFHKGLLKNIGSFTLGGLLFVLLPHLGPLIIEKTLPLGEVGNFAVAYRIPQALQQIPFIVAGAFYPVLFRAFNNNLLEEHLQKNITLIKLMALSGISITLPLYAKSGEIIHFLFGNMWLDASLPLKILSIMVTLQAINIALADGLTTKGLQARRTAIQALAIIAGIFLYMLLSKSYGIAGAAFAGATIEGIALIGFWICNPSRWIVAKKAIVPYLSLSIISICSIELFFDSRTWIVFWFNFLLLCLVILIDKEIKSMIFNTISRLAFKWKTKETQGG</sequence>
<evidence type="ECO:0000313" key="7">
    <source>
        <dbReference type="EMBL" id="KON86545.1"/>
    </source>
</evidence>
<feature type="transmembrane region" description="Helical" evidence="6">
    <location>
        <begin position="417"/>
        <end position="435"/>
    </location>
</feature>
<dbReference type="PANTHER" id="PTHR30250">
    <property type="entry name" value="PST FAMILY PREDICTED COLANIC ACID TRANSPORTER"/>
    <property type="match status" value="1"/>
</dbReference>
<dbReference type="Proteomes" id="UP000037109">
    <property type="component" value="Unassembled WGS sequence"/>
</dbReference>
<accession>A0A0M0G9H1</accession>
<feature type="transmembrane region" description="Helical" evidence="6">
    <location>
        <begin position="148"/>
        <end position="168"/>
    </location>
</feature>
<feature type="transmembrane region" description="Helical" evidence="6">
    <location>
        <begin position="361"/>
        <end position="378"/>
    </location>
</feature>
<keyword evidence="8" id="KW-1185">Reference proteome</keyword>
<feature type="transmembrane region" description="Helical" evidence="6">
    <location>
        <begin position="41"/>
        <end position="68"/>
    </location>
</feature>
<dbReference type="EMBL" id="LGUF01000007">
    <property type="protein sequence ID" value="KON86545.1"/>
    <property type="molecule type" value="Genomic_DNA"/>
</dbReference>
<evidence type="ECO:0000256" key="6">
    <source>
        <dbReference type="SAM" id="Phobius"/>
    </source>
</evidence>
<feature type="transmembrane region" description="Helical" evidence="6">
    <location>
        <begin position="441"/>
        <end position="460"/>
    </location>
</feature>
<comment type="caution">
    <text evidence="7">The sequence shown here is derived from an EMBL/GenBank/DDBJ whole genome shotgun (WGS) entry which is preliminary data.</text>
</comment>
<dbReference type="GO" id="GO:0005886">
    <property type="term" value="C:plasma membrane"/>
    <property type="evidence" value="ECO:0007669"/>
    <property type="project" value="UniProtKB-SubCell"/>
</dbReference>
<protein>
    <recommendedName>
        <fullName evidence="9">Sugar translocase</fullName>
    </recommendedName>
</protein>
<dbReference type="AlphaFoldDB" id="A0A0M0G9H1"/>
<organism evidence="7 8">
    <name type="scientific">Sporosarcina globispora</name>
    <name type="common">Bacillus globisporus</name>
    <dbReference type="NCBI Taxonomy" id="1459"/>
    <lineage>
        <taxon>Bacteria</taxon>
        <taxon>Bacillati</taxon>
        <taxon>Bacillota</taxon>
        <taxon>Bacilli</taxon>
        <taxon>Bacillales</taxon>
        <taxon>Caryophanaceae</taxon>
        <taxon>Sporosarcina</taxon>
    </lineage>
</organism>
<feature type="transmembrane region" description="Helical" evidence="6">
    <location>
        <begin position="215"/>
        <end position="237"/>
    </location>
</feature>
<feature type="transmembrane region" description="Helical" evidence="6">
    <location>
        <begin position="174"/>
        <end position="194"/>
    </location>
</feature>
<dbReference type="InterPro" id="IPR002797">
    <property type="entry name" value="Polysacc_synth"/>
</dbReference>
<keyword evidence="4 6" id="KW-1133">Transmembrane helix</keyword>
<dbReference type="PANTHER" id="PTHR30250:SF11">
    <property type="entry name" value="O-ANTIGEN TRANSPORTER-RELATED"/>
    <property type="match status" value="1"/>
</dbReference>
<evidence type="ECO:0008006" key="9">
    <source>
        <dbReference type="Google" id="ProtNLM"/>
    </source>
</evidence>
<evidence type="ECO:0000256" key="2">
    <source>
        <dbReference type="ARBA" id="ARBA00022475"/>
    </source>
</evidence>
<evidence type="ECO:0000313" key="8">
    <source>
        <dbReference type="Proteomes" id="UP000037109"/>
    </source>
</evidence>
<feature type="transmembrane region" description="Helical" evidence="6">
    <location>
        <begin position="257"/>
        <end position="278"/>
    </location>
</feature>
<keyword evidence="5 6" id="KW-0472">Membrane</keyword>
<dbReference type="RefSeq" id="WP_053433906.1">
    <property type="nucleotide sequence ID" value="NZ_LGUF01000007.1"/>
</dbReference>
<reference evidence="8" key="1">
    <citation type="submission" date="2015-07" db="EMBL/GenBank/DDBJ databases">
        <title>Fjat-10036 dsm4.</title>
        <authorList>
            <person name="Liu B."/>
            <person name="Wang J."/>
            <person name="Zhu Y."/>
            <person name="Liu G."/>
            <person name="Chen Q."/>
            <person name="Chen Z."/>
            <person name="Lan J."/>
            <person name="Che J."/>
            <person name="Ge C."/>
            <person name="Shi H."/>
            <person name="Pan Z."/>
            <person name="Liu X."/>
        </authorList>
    </citation>
    <scope>NUCLEOTIDE SEQUENCE [LARGE SCALE GENOMIC DNA]</scope>
    <source>
        <strain evidence="8">DSM 4</strain>
    </source>
</reference>